<keyword evidence="3" id="KW-0808">Transferase</keyword>
<reference evidence="3 4" key="1">
    <citation type="submission" date="2016-07" db="EMBL/GenBank/DDBJ databases">
        <title>Detection of Helicobacter winghamensis from caecal content of red fox (Vulpes vulpes).</title>
        <authorList>
            <person name="Zanoni R.G."/>
            <person name="Florio D."/>
            <person name="Caffara M."/>
            <person name="Renzi M."/>
            <person name="Parisi A."/>
            <person name="Pasquali F."/>
            <person name="Manfreda G."/>
        </authorList>
    </citation>
    <scope>NUCLEOTIDE SEQUENCE [LARGE SCALE GENOMIC DNA]</scope>
    <source>
        <strain evidence="3 4">295_13</strain>
    </source>
</reference>
<evidence type="ECO:0000259" key="2">
    <source>
        <dbReference type="Pfam" id="PF13439"/>
    </source>
</evidence>
<dbReference type="EMBL" id="MBPK01000045">
    <property type="protein sequence ID" value="PKT79943.1"/>
    <property type="molecule type" value="Genomic_DNA"/>
</dbReference>
<dbReference type="Gene3D" id="3.40.50.2000">
    <property type="entry name" value="Glycogen Phosphorylase B"/>
    <property type="match status" value="2"/>
</dbReference>
<organism evidence="3 4">
    <name type="scientific">Helicobacter winghamensis</name>
    <dbReference type="NCBI Taxonomy" id="157268"/>
    <lineage>
        <taxon>Bacteria</taxon>
        <taxon>Pseudomonadati</taxon>
        <taxon>Campylobacterota</taxon>
        <taxon>Epsilonproteobacteria</taxon>
        <taxon>Campylobacterales</taxon>
        <taxon>Helicobacteraceae</taxon>
        <taxon>Helicobacter</taxon>
    </lineage>
</organism>
<dbReference type="InterPro" id="IPR001296">
    <property type="entry name" value="Glyco_trans_1"/>
</dbReference>
<gene>
    <name evidence="3" type="ORF">BCM31_08165</name>
</gene>
<comment type="caution">
    <text evidence="3">The sequence shown here is derived from an EMBL/GenBank/DDBJ whole genome shotgun (WGS) entry which is preliminary data.</text>
</comment>
<dbReference type="Pfam" id="PF13439">
    <property type="entry name" value="Glyco_transf_4"/>
    <property type="match status" value="1"/>
</dbReference>
<evidence type="ECO:0000313" key="3">
    <source>
        <dbReference type="EMBL" id="PKT79943.1"/>
    </source>
</evidence>
<name>A0A2N3PHN1_9HELI</name>
<accession>A0A2N3PHN1</accession>
<dbReference type="PANTHER" id="PTHR45947">
    <property type="entry name" value="SULFOQUINOVOSYL TRANSFERASE SQD2"/>
    <property type="match status" value="1"/>
</dbReference>
<dbReference type="Pfam" id="PF00534">
    <property type="entry name" value="Glycos_transf_1"/>
    <property type="match status" value="1"/>
</dbReference>
<dbReference type="RefSeq" id="WP_006802953.1">
    <property type="nucleotide sequence ID" value="NZ_CABKOI010000019.1"/>
</dbReference>
<proteinExistence type="predicted"/>
<dbReference type="InterPro" id="IPR028098">
    <property type="entry name" value="Glyco_trans_4-like_N"/>
</dbReference>
<dbReference type="GeneID" id="97290637"/>
<dbReference type="STRING" id="556267.HWAG_01257"/>
<dbReference type="InterPro" id="IPR050194">
    <property type="entry name" value="Glycosyltransferase_grp1"/>
</dbReference>
<dbReference type="PANTHER" id="PTHR45947:SF3">
    <property type="entry name" value="SULFOQUINOVOSYL TRANSFERASE SQD2"/>
    <property type="match status" value="1"/>
</dbReference>
<sequence length="382" mass="42952">MESKTQTKPFKILLAIRSLDFGGAERQWVLLAKELAKDKSIDLHLCTIYGGGKLELEIQGIPHTCLNKKGHGDFGFLLRYYKLIKAFNPNCIYAFMPEMNLFSLICGKLYKKECKVVFGFRSSAINVSKLPFASKLYFYAQKFLSPYANAIICNSQDAISFYKDKGYFMDRAFVVHNGIDTERFCPSDSSTLKQELGIAQDCFVFGISARMNAVKDYPLFASAVKEFLENLKDKNKVAFISLGKTNPEIMEHCKAILAPYAMEFLGAKNSIERYYPLFDCIVSTSYTESFSNSIAEGMACGCVPIVSDVGESKIIANFKQDSYQFCFNPKDTKGALECFKSLYVLKNSAQLLALKKQAREHIINAFSPKQMLAKTLEVLKGL</sequence>
<keyword evidence="4" id="KW-1185">Reference proteome</keyword>
<feature type="domain" description="Glycosyl transferase family 1" evidence="1">
    <location>
        <begin position="191"/>
        <end position="359"/>
    </location>
</feature>
<dbReference type="SUPFAM" id="SSF53756">
    <property type="entry name" value="UDP-Glycosyltransferase/glycogen phosphorylase"/>
    <property type="match status" value="1"/>
</dbReference>
<feature type="domain" description="Glycosyltransferase subfamily 4-like N-terminal" evidence="2">
    <location>
        <begin position="21"/>
        <end position="183"/>
    </location>
</feature>
<evidence type="ECO:0000259" key="1">
    <source>
        <dbReference type="Pfam" id="PF00534"/>
    </source>
</evidence>
<evidence type="ECO:0000313" key="4">
    <source>
        <dbReference type="Proteomes" id="UP000233350"/>
    </source>
</evidence>
<dbReference type="GO" id="GO:0016758">
    <property type="term" value="F:hexosyltransferase activity"/>
    <property type="evidence" value="ECO:0007669"/>
    <property type="project" value="TreeGrafter"/>
</dbReference>
<dbReference type="AlphaFoldDB" id="A0A2N3PHN1"/>
<protein>
    <submittedName>
        <fullName evidence="3">Glycosyl transferase</fullName>
    </submittedName>
</protein>
<dbReference type="Proteomes" id="UP000233350">
    <property type="component" value="Unassembled WGS sequence"/>
</dbReference>
<dbReference type="OrthoDB" id="9803091at2"/>